<accession>A0A378JPA3</accession>
<evidence type="ECO:0000313" key="4">
    <source>
        <dbReference type="Proteomes" id="UP000254794"/>
    </source>
</evidence>
<dbReference type="PANTHER" id="PTHR35604:SF2">
    <property type="entry name" value="TRANSPOSASE INSH FOR INSERTION SEQUENCE ELEMENT IS5A-RELATED"/>
    <property type="match status" value="1"/>
</dbReference>
<dbReference type="EMBL" id="UGOD01000001">
    <property type="protein sequence ID" value="STX52113.1"/>
    <property type="molecule type" value="Genomic_DNA"/>
</dbReference>
<reference evidence="3 4" key="1">
    <citation type="submission" date="2018-06" db="EMBL/GenBank/DDBJ databases">
        <authorList>
            <consortium name="Pathogen Informatics"/>
            <person name="Doyle S."/>
        </authorList>
    </citation>
    <scope>NUCLEOTIDE SEQUENCE [LARGE SCALE GENOMIC DNA]</scope>
    <source>
        <strain evidence="3 4">NCTC13316</strain>
    </source>
</reference>
<dbReference type="Proteomes" id="UP000254794">
    <property type="component" value="Unassembled WGS sequence"/>
</dbReference>
<dbReference type="InterPro" id="IPR008490">
    <property type="entry name" value="Transposase_InsH_N"/>
</dbReference>
<evidence type="ECO:0000259" key="2">
    <source>
        <dbReference type="Pfam" id="PF05598"/>
    </source>
</evidence>
<sequence>MFSYVAYRLFSIPSNRRLIEEVKCNVSYRWFCGLALGSPVPSHSSLSRFFKRLSFTIFQSFFNAILRQCEQAGLLNNKSVMTDSTLFQANASLNSLISKSGSKDASQGERGVKLTKRTVSNKTHQSKTDPNASLAFKKGSPRTLKYKAHVCTTSQSRVILDIKITTGAIHDSKPYLKQLDTIKSGLNYDISEAIADRAHGSWAYHFNTQINGYHHLYSFI</sequence>
<name>A0A378JPA3_9GAMM</name>
<evidence type="ECO:0000256" key="1">
    <source>
        <dbReference type="SAM" id="MobiDB-lite"/>
    </source>
</evidence>
<protein>
    <submittedName>
        <fullName evidence="3">Transposase</fullName>
    </submittedName>
</protein>
<dbReference type="Pfam" id="PF05598">
    <property type="entry name" value="DUF772"/>
    <property type="match status" value="1"/>
</dbReference>
<keyword evidence="4" id="KW-1185">Reference proteome</keyword>
<proteinExistence type="predicted"/>
<feature type="domain" description="Transposase InsH N-terminal" evidence="2">
    <location>
        <begin position="6"/>
        <end position="52"/>
    </location>
</feature>
<feature type="compositionally biased region" description="Polar residues" evidence="1">
    <location>
        <begin position="117"/>
        <end position="131"/>
    </location>
</feature>
<evidence type="ECO:0000313" key="3">
    <source>
        <dbReference type="EMBL" id="STX52113.1"/>
    </source>
</evidence>
<organism evidence="3 4">
    <name type="scientific">Legionella busanensis</name>
    <dbReference type="NCBI Taxonomy" id="190655"/>
    <lineage>
        <taxon>Bacteria</taxon>
        <taxon>Pseudomonadati</taxon>
        <taxon>Pseudomonadota</taxon>
        <taxon>Gammaproteobacteria</taxon>
        <taxon>Legionellales</taxon>
        <taxon>Legionellaceae</taxon>
        <taxon>Legionella</taxon>
    </lineage>
</organism>
<dbReference type="PANTHER" id="PTHR35604">
    <property type="entry name" value="TRANSPOSASE INSH FOR INSERTION SEQUENCE ELEMENT IS5A-RELATED"/>
    <property type="match status" value="1"/>
</dbReference>
<dbReference type="AlphaFoldDB" id="A0A378JPA3"/>
<feature type="region of interest" description="Disordered" evidence="1">
    <location>
        <begin position="99"/>
        <end position="134"/>
    </location>
</feature>
<gene>
    <name evidence="3" type="ORF">NCTC13316_02217</name>
</gene>